<reference evidence="3" key="2">
    <citation type="journal article" date="2023" name="Syst. Appl. Microbiol.">
        <title>Govania unica gen. nov., sp. nov., a rare biosphere bacterium that represents a novel family in the class Alphaproteobacteria.</title>
        <authorList>
            <person name="Vandamme P."/>
            <person name="Peeters C."/>
            <person name="Hettiarachchi A."/>
            <person name="Cnockaert M."/>
            <person name="Carlier A."/>
        </authorList>
    </citation>
    <scope>NUCLEOTIDE SEQUENCE</scope>
    <source>
        <strain evidence="3">LMG 31809</strain>
    </source>
</reference>
<evidence type="ECO:0000256" key="2">
    <source>
        <dbReference type="RuleBase" id="RU362097"/>
    </source>
</evidence>
<organism evidence="3 4">
    <name type="scientific">Govanella unica</name>
    <dbReference type="NCBI Taxonomy" id="2975056"/>
    <lineage>
        <taxon>Bacteria</taxon>
        <taxon>Pseudomonadati</taxon>
        <taxon>Pseudomonadota</taxon>
        <taxon>Alphaproteobacteria</taxon>
        <taxon>Emcibacterales</taxon>
        <taxon>Govanellaceae</taxon>
        <taxon>Govanella</taxon>
    </lineage>
</organism>
<dbReference type="NCBIfam" id="TIGR01845">
    <property type="entry name" value="outer_NodT"/>
    <property type="match status" value="1"/>
</dbReference>
<keyword evidence="4" id="KW-1185">Reference proteome</keyword>
<comment type="subcellular location">
    <subcellularLocation>
        <location evidence="2">Cell membrane</location>
        <topology evidence="2">Lipid-anchor</topology>
    </subcellularLocation>
</comment>
<keyword evidence="2" id="KW-0472">Membrane</keyword>
<keyword evidence="2" id="KW-0812">Transmembrane</keyword>
<dbReference type="Gene3D" id="2.20.200.10">
    <property type="entry name" value="Outer membrane efflux proteins (OEP)"/>
    <property type="match status" value="1"/>
</dbReference>
<keyword evidence="2" id="KW-0564">Palmitate</keyword>
<comment type="similarity">
    <text evidence="1 2">Belongs to the outer membrane factor (OMF) (TC 1.B.17) family.</text>
</comment>
<dbReference type="SUPFAM" id="SSF56954">
    <property type="entry name" value="Outer membrane efflux proteins (OEP)"/>
    <property type="match status" value="1"/>
</dbReference>
<dbReference type="Pfam" id="PF02321">
    <property type="entry name" value="OEP"/>
    <property type="match status" value="2"/>
</dbReference>
<sequence length="482" mass="52375">MKRLILSISVSALALGACTMQPDYKRPLSPTSADWPTGAAYGKPGAGQVNVDVASIGWKDFFADAQMRELVAIALENNRDLRVATLNVRRARAQYRIQRASLLPQIDVNGGGSYQRLPADLSQTGNAVNIEQDTLTVGISSYELDLFGRVRSLKDQALEQYFATAEAQKSAQISLIAEVANAYLTWVADREHLRLAEVTLKSQQESYELTERSYKYGIRSVLDLRQVQTSVETARVDVARFTGLVAQDENALTLLIGASLPADLKPVDKLDSLTLISDLPEGLPAELLVNRPDILQAEHQLRAANANIGAARAAFFPRITLTAAAGTSSSSLDGLFSKGSGYWNFMPNISLPIFDFGANLAGLTVVKTDRDIAVAQYERAIQGAFREVADALASRGTLVNQLSAQQALMDATADAYRLAEARFKGGVDSYLTTLDSQRSYYAAQQALIEVRLARLSNFVTLYKVLGGGLKTETETREAVTTP</sequence>
<evidence type="ECO:0000313" key="4">
    <source>
        <dbReference type="Proteomes" id="UP001141619"/>
    </source>
</evidence>
<dbReference type="InterPro" id="IPR010131">
    <property type="entry name" value="MdtP/NodT-like"/>
</dbReference>
<dbReference type="InterPro" id="IPR003423">
    <property type="entry name" value="OMP_efflux"/>
</dbReference>
<evidence type="ECO:0000313" key="3">
    <source>
        <dbReference type="EMBL" id="MDA5193903.1"/>
    </source>
</evidence>
<keyword evidence="2" id="KW-0449">Lipoprotein</keyword>
<dbReference type="PROSITE" id="PS51257">
    <property type="entry name" value="PROKAR_LIPOPROTEIN"/>
    <property type="match status" value="1"/>
</dbReference>
<dbReference type="EMBL" id="JANWOI010000003">
    <property type="protein sequence ID" value="MDA5193903.1"/>
    <property type="molecule type" value="Genomic_DNA"/>
</dbReference>
<name>A0A9X3TY51_9PROT</name>
<comment type="caution">
    <text evidence="3">The sequence shown here is derived from an EMBL/GenBank/DDBJ whole genome shotgun (WGS) entry which is preliminary data.</text>
</comment>
<reference evidence="3" key="1">
    <citation type="submission" date="2022-08" db="EMBL/GenBank/DDBJ databases">
        <authorList>
            <person name="Vandamme P."/>
            <person name="Hettiarachchi A."/>
            <person name="Peeters C."/>
            <person name="Cnockaert M."/>
            <person name="Carlier A."/>
        </authorList>
    </citation>
    <scope>NUCLEOTIDE SEQUENCE</scope>
    <source>
        <strain evidence="3">LMG 31809</strain>
    </source>
</reference>
<evidence type="ECO:0000256" key="1">
    <source>
        <dbReference type="ARBA" id="ARBA00007613"/>
    </source>
</evidence>
<dbReference type="Gene3D" id="1.20.1600.10">
    <property type="entry name" value="Outer membrane efflux proteins (OEP)"/>
    <property type="match status" value="1"/>
</dbReference>
<accession>A0A9X3TY51</accession>
<gene>
    <name evidence="3" type="primary">adeC</name>
    <name evidence="3" type="ORF">NYP16_08065</name>
</gene>
<dbReference type="RefSeq" id="WP_274943610.1">
    <property type="nucleotide sequence ID" value="NZ_JANWOI010000003.1"/>
</dbReference>
<dbReference type="GO" id="GO:0005886">
    <property type="term" value="C:plasma membrane"/>
    <property type="evidence" value="ECO:0007669"/>
    <property type="project" value="UniProtKB-SubCell"/>
</dbReference>
<dbReference type="Proteomes" id="UP001141619">
    <property type="component" value="Unassembled WGS sequence"/>
</dbReference>
<proteinExistence type="inferred from homology"/>
<dbReference type="AlphaFoldDB" id="A0A9X3TY51"/>
<dbReference type="PANTHER" id="PTHR30203">
    <property type="entry name" value="OUTER MEMBRANE CATION EFFLUX PROTEIN"/>
    <property type="match status" value="1"/>
</dbReference>
<protein>
    <submittedName>
        <fullName evidence="3">AdeC/AdeK/OprM family multidrug efflux complex outer membrane factor</fullName>
    </submittedName>
</protein>
<keyword evidence="2" id="KW-1134">Transmembrane beta strand</keyword>
<dbReference type="PANTHER" id="PTHR30203:SF32">
    <property type="entry name" value="CATION EFFLUX SYSTEM PROTEIN CUSC"/>
    <property type="match status" value="1"/>
</dbReference>
<dbReference type="GO" id="GO:0015562">
    <property type="term" value="F:efflux transmembrane transporter activity"/>
    <property type="evidence" value="ECO:0007669"/>
    <property type="project" value="InterPro"/>
</dbReference>